<comment type="caution">
    <text evidence="3">The sequence shown here is derived from an EMBL/GenBank/DDBJ whole genome shotgun (WGS) entry which is preliminary data.</text>
</comment>
<dbReference type="Pfam" id="PF19077">
    <property type="entry name" value="Big_13"/>
    <property type="match status" value="1"/>
</dbReference>
<dbReference type="InterPro" id="IPR044016">
    <property type="entry name" value="Big_13"/>
</dbReference>
<keyword evidence="4" id="KW-1185">Reference proteome</keyword>
<proteinExistence type="predicted"/>
<evidence type="ECO:0000259" key="2">
    <source>
        <dbReference type="PROSITE" id="PS50853"/>
    </source>
</evidence>
<dbReference type="SUPFAM" id="SSF49265">
    <property type="entry name" value="Fibronectin type III"/>
    <property type="match status" value="2"/>
</dbReference>
<feature type="domain" description="Fibronectin type-III" evidence="2">
    <location>
        <begin position="497"/>
        <end position="586"/>
    </location>
</feature>
<organism evidence="3 4">
    <name type="scientific">Shewanella vesiculosa</name>
    <dbReference type="NCBI Taxonomy" id="518738"/>
    <lineage>
        <taxon>Bacteria</taxon>
        <taxon>Pseudomonadati</taxon>
        <taxon>Pseudomonadota</taxon>
        <taxon>Gammaproteobacteria</taxon>
        <taxon>Alteromonadales</taxon>
        <taxon>Shewanellaceae</taxon>
        <taxon>Shewanella</taxon>
    </lineage>
</organism>
<dbReference type="InterPro" id="IPR013783">
    <property type="entry name" value="Ig-like_fold"/>
</dbReference>
<feature type="region of interest" description="Disordered" evidence="1">
    <location>
        <begin position="298"/>
        <end position="318"/>
    </location>
</feature>
<dbReference type="InterPro" id="IPR003961">
    <property type="entry name" value="FN3_dom"/>
</dbReference>
<dbReference type="Gene3D" id="2.60.40.10">
    <property type="entry name" value="Immunoglobulins"/>
    <property type="match status" value="3"/>
</dbReference>
<dbReference type="InterPro" id="IPR036116">
    <property type="entry name" value="FN3_sf"/>
</dbReference>
<dbReference type="CDD" id="cd00063">
    <property type="entry name" value="FN3"/>
    <property type="match status" value="2"/>
</dbReference>
<feature type="domain" description="Fibronectin type-III" evidence="2">
    <location>
        <begin position="670"/>
        <end position="759"/>
    </location>
</feature>
<evidence type="ECO:0000256" key="1">
    <source>
        <dbReference type="SAM" id="MobiDB-lite"/>
    </source>
</evidence>
<dbReference type="SMART" id="SM00060">
    <property type="entry name" value="FN3"/>
    <property type="match status" value="2"/>
</dbReference>
<dbReference type="PROSITE" id="PS50853">
    <property type="entry name" value="FN3"/>
    <property type="match status" value="2"/>
</dbReference>
<reference evidence="3 4" key="1">
    <citation type="submission" date="2024-05" db="EMBL/GenBank/DDBJ databases">
        <title>Genome sequencing of Marine Estuary Bacteria, Shewanella vesiculosa and S. baltica, and Pseudomonas syringae.</title>
        <authorList>
            <person name="Gurung A."/>
            <person name="Maclea K.S."/>
        </authorList>
    </citation>
    <scope>NUCLEOTIDE SEQUENCE [LARGE SCALE GENOMIC DNA]</scope>
    <source>
        <strain evidence="3 4">1A</strain>
    </source>
</reference>
<sequence length="802" mass="78176">MLMVIPNGYAATPADENYDDNGLGDFATSNSFTVDGVKYTLIGAGTYRSTIENSTANSPLSNNVADHFLLIDKDGFGNISSVKIEAADGSAFHLSGFSFDAVADVNITVTPSSGSALSYPSNGFYITKQDVDTSSLGSNTDFQNITSVTFAGGNINISFDDLNFEPAVVADSTPPAVSSITKSGSPAANAAFITYVVAFNESVSNVSIDDFQVTTASGTATGSISAVSAATGTSINVTVNSISGTGSIRLDLKANTNITDASGNGNSNNGFVAAYSSGVTHTVDRDAPAAPSVPNLAAVADSGSSSTDNITNDNTPRFLGSTEVGATVTLFSSISGSIATTTANGAGNWLVDVSALTDTVHSITATATDAAGNVSIASVGLSVTIDTITPVVTSIGVSGSPVATAAGIDFIINFDESVNNISTDDFTLSATGSAVGTIASVSASSGSSVTVSVVSISGDGSIKLNLNSSTNIADIAGNAGPAAFTSGTTHTVVSPVAPDAPTIGTATAGNTQVSITFAAPADNGGSAITSYTVTSSPGALTGTGAGSPISVTGLTNGVAYTFSVTATNGVGTGSSSAASNSVTPKAAQTITFADPGAQNFGTAPTLSATATSGLTPTFSSSTAGVCTITSGGTLSFVTTGTCTVNANQAGNSAYLPAAQVSQSFSVNAVVAGAPSIGSATAGDTQASVSFTAPASTGGAAITGYTVTSSPGGLTASGVSSPLTVTGLTNGLAYSFSVTAQSAAGTSAASNASNSVTPVGSQTITFPNPGAQSFGTTPTLTASASSSLTPSFTSSTTGVCTIT</sequence>
<name>A0ABV0FTN2_9GAMM</name>
<feature type="non-terminal residue" evidence="3">
    <location>
        <position position="802"/>
    </location>
</feature>
<accession>A0ABV0FTN2</accession>
<protein>
    <submittedName>
        <fullName evidence="3">Ig-like domain-containing protein</fullName>
    </submittedName>
</protein>
<dbReference type="EMBL" id="JBDPZN010000010">
    <property type="protein sequence ID" value="MEO3684199.1"/>
    <property type="molecule type" value="Genomic_DNA"/>
</dbReference>
<evidence type="ECO:0000313" key="3">
    <source>
        <dbReference type="EMBL" id="MEO3684199.1"/>
    </source>
</evidence>
<gene>
    <name evidence="3" type="ORF">ABHN84_18155</name>
</gene>
<dbReference type="Proteomes" id="UP001477278">
    <property type="component" value="Unassembled WGS sequence"/>
</dbReference>
<dbReference type="Pfam" id="PF00041">
    <property type="entry name" value="fn3"/>
    <property type="match status" value="2"/>
</dbReference>
<evidence type="ECO:0000313" key="4">
    <source>
        <dbReference type="Proteomes" id="UP001477278"/>
    </source>
</evidence>
<dbReference type="PANTHER" id="PTHR34720">
    <property type="entry name" value="MICROCYSTIN DEPENDENT PROTEIN"/>
    <property type="match status" value="1"/>
</dbReference>
<dbReference type="PANTHER" id="PTHR34720:SF9">
    <property type="entry name" value="BLR4714 PROTEIN"/>
    <property type="match status" value="1"/>
</dbReference>
<feature type="compositionally biased region" description="Polar residues" evidence="1">
    <location>
        <begin position="302"/>
        <end position="315"/>
    </location>
</feature>